<feature type="region of interest" description="Disordered" evidence="1">
    <location>
        <begin position="45"/>
        <end position="73"/>
    </location>
</feature>
<keyword evidence="3" id="KW-1185">Reference proteome</keyword>
<sequence>MGDKFKKALKKSRNLRTRRNFEPEQALETCMELQDGDVPEMLDLSDYGDDESDSQYLPLINASGTDMRQPPSR</sequence>
<dbReference type="EMBL" id="JAVRJZ010000110">
    <property type="protein sequence ID" value="KAK2703233.1"/>
    <property type="molecule type" value="Genomic_DNA"/>
</dbReference>
<reference evidence="2" key="1">
    <citation type="submission" date="2023-07" db="EMBL/GenBank/DDBJ databases">
        <title>Chromosome-level genome assembly of Artemia franciscana.</title>
        <authorList>
            <person name="Jo E."/>
        </authorList>
    </citation>
    <scope>NUCLEOTIDE SEQUENCE</scope>
    <source>
        <tissue evidence="2">Whole body</tissue>
    </source>
</reference>
<evidence type="ECO:0000313" key="2">
    <source>
        <dbReference type="EMBL" id="KAK2703233.1"/>
    </source>
</evidence>
<protein>
    <submittedName>
        <fullName evidence="2">Uncharacterized protein</fullName>
    </submittedName>
</protein>
<name>A0AA88H756_ARTSF</name>
<dbReference type="AlphaFoldDB" id="A0AA88H756"/>
<dbReference type="Proteomes" id="UP001187531">
    <property type="component" value="Unassembled WGS sequence"/>
</dbReference>
<gene>
    <name evidence="2" type="ORF">QYM36_018255</name>
</gene>
<accession>A0AA88H756</accession>
<evidence type="ECO:0000256" key="1">
    <source>
        <dbReference type="SAM" id="MobiDB-lite"/>
    </source>
</evidence>
<proteinExistence type="predicted"/>
<comment type="caution">
    <text evidence="2">The sequence shown here is derived from an EMBL/GenBank/DDBJ whole genome shotgun (WGS) entry which is preliminary data.</text>
</comment>
<evidence type="ECO:0000313" key="3">
    <source>
        <dbReference type="Proteomes" id="UP001187531"/>
    </source>
</evidence>
<organism evidence="2 3">
    <name type="scientific">Artemia franciscana</name>
    <name type="common">Brine shrimp</name>
    <name type="synonym">Artemia sanfranciscana</name>
    <dbReference type="NCBI Taxonomy" id="6661"/>
    <lineage>
        <taxon>Eukaryota</taxon>
        <taxon>Metazoa</taxon>
        <taxon>Ecdysozoa</taxon>
        <taxon>Arthropoda</taxon>
        <taxon>Crustacea</taxon>
        <taxon>Branchiopoda</taxon>
        <taxon>Anostraca</taxon>
        <taxon>Artemiidae</taxon>
        <taxon>Artemia</taxon>
    </lineage>
</organism>